<dbReference type="PANTHER" id="PTHR28630">
    <property type="match status" value="1"/>
</dbReference>
<protein>
    <recommendedName>
        <fullName evidence="5">Peroxiredoxin-like 2A</fullName>
    </recommendedName>
    <alternativeName>
        <fullName evidence="7">Peroxiredoxin-like 2 activated in M-CSF stimulated monocytes</fullName>
    </alternativeName>
    <alternativeName>
        <fullName evidence="6">Redox-regulatory protein FAM213A</fullName>
    </alternativeName>
</protein>
<dbReference type="Pfam" id="PF13911">
    <property type="entry name" value="AhpC-TSA_2"/>
    <property type="match status" value="1"/>
</dbReference>
<evidence type="ECO:0000256" key="5">
    <source>
        <dbReference type="ARBA" id="ARBA00023849"/>
    </source>
</evidence>
<sequence>MMDKFFVGQLESHVDSLKYPRLITTLKKEAMGSFAMEEFVGDGVLTGLIPRFVAVGWDNVPTLKMLSSEDMDWLKLTQQQKEALELRTYLHNRCLILYADKMEASRRTLPELLSMSTLTLSSKFGMKRRHVARFVDREAAYKIAMHSSCAPPAKEESTSCVADSYNASESASRKKNLHKLESHLKLNADFDESTAKAVLDLKLNEGHIFKGTVAAVPSETRLCGCIQPTPIVNDVAPYSSIEKVSLQKLTPEYKVGAQHLVKTKAPPVKASDLWAEKPTVLLCIRRPGCIMCRAEAHQLYSRKPIFDALGFQLVAVLHEQIEPEVREFWPRYWGGMVVLDQTLGFFKALGGGQLLKENFFTGFVLNSRAIANYKAARATGFGHNFRGEGEVKGGMFVVRTGKRGVAYQFIERNFGDWAPIAEVVEICRQIQDSTTHD</sequence>
<dbReference type="InterPro" id="IPR032801">
    <property type="entry name" value="PXL2A/B/C"/>
</dbReference>
<dbReference type="AlphaFoldDB" id="A0A835Q813"/>
<dbReference type="SUPFAM" id="SSF52833">
    <property type="entry name" value="Thioredoxin-like"/>
    <property type="match status" value="1"/>
</dbReference>
<dbReference type="OrthoDB" id="40334at2759"/>
<accession>A0A835Q813</accession>
<keyword evidence="2" id="KW-0963">Cytoplasm</keyword>
<organism evidence="8 9">
    <name type="scientific">Vanilla planifolia</name>
    <name type="common">Vanilla</name>
    <dbReference type="NCBI Taxonomy" id="51239"/>
    <lineage>
        <taxon>Eukaryota</taxon>
        <taxon>Viridiplantae</taxon>
        <taxon>Streptophyta</taxon>
        <taxon>Embryophyta</taxon>
        <taxon>Tracheophyta</taxon>
        <taxon>Spermatophyta</taxon>
        <taxon>Magnoliopsida</taxon>
        <taxon>Liliopsida</taxon>
        <taxon>Asparagales</taxon>
        <taxon>Orchidaceae</taxon>
        <taxon>Vanilloideae</taxon>
        <taxon>Vanilleae</taxon>
        <taxon>Vanilla</taxon>
    </lineage>
</organism>
<comment type="subcellular location">
    <subcellularLocation>
        <location evidence="1">Cytoplasm</location>
    </subcellularLocation>
</comment>
<keyword evidence="3" id="KW-0676">Redox-active center</keyword>
<evidence type="ECO:0000256" key="2">
    <source>
        <dbReference type="ARBA" id="ARBA00022490"/>
    </source>
</evidence>
<comment type="caution">
    <text evidence="8">The sequence shown here is derived from an EMBL/GenBank/DDBJ whole genome shotgun (WGS) entry which is preliminary data.</text>
</comment>
<evidence type="ECO:0000313" key="9">
    <source>
        <dbReference type="Proteomes" id="UP000639772"/>
    </source>
</evidence>
<evidence type="ECO:0000313" key="8">
    <source>
        <dbReference type="EMBL" id="KAG0465945.1"/>
    </source>
</evidence>
<dbReference type="InterPro" id="IPR036249">
    <property type="entry name" value="Thioredoxin-like_sf"/>
</dbReference>
<dbReference type="Proteomes" id="UP000639772">
    <property type="component" value="Chromosome 10"/>
</dbReference>
<dbReference type="GO" id="GO:0005737">
    <property type="term" value="C:cytoplasm"/>
    <property type="evidence" value="ECO:0007669"/>
    <property type="project" value="UniProtKB-SubCell"/>
</dbReference>
<dbReference type="Gene3D" id="3.40.30.10">
    <property type="entry name" value="Glutaredoxin"/>
    <property type="match status" value="1"/>
</dbReference>
<comment type="similarity">
    <text evidence="4">Belongs to the peroxiredoxin-like PRXL2 family. PRXL2A subfamily.</text>
</comment>
<evidence type="ECO:0000256" key="3">
    <source>
        <dbReference type="ARBA" id="ARBA00023284"/>
    </source>
</evidence>
<proteinExistence type="inferred from homology"/>
<evidence type="ECO:0000256" key="1">
    <source>
        <dbReference type="ARBA" id="ARBA00004496"/>
    </source>
</evidence>
<dbReference type="EMBL" id="JADCNM010000010">
    <property type="protein sequence ID" value="KAG0465945.1"/>
    <property type="molecule type" value="Genomic_DNA"/>
</dbReference>
<gene>
    <name evidence="8" type="ORF">HPP92_020109</name>
</gene>
<evidence type="ECO:0000256" key="6">
    <source>
        <dbReference type="ARBA" id="ARBA00032058"/>
    </source>
</evidence>
<evidence type="ECO:0000256" key="4">
    <source>
        <dbReference type="ARBA" id="ARBA00023787"/>
    </source>
</evidence>
<dbReference type="PANTHER" id="PTHR28630:SF31">
    <property type="entry name" value="PEROXIREDOXIN-LIKE 2A"/>
    <property type="match status" value="1"/>
</dbReference>
<name>A0A835Q813_VANPL</name>
<reference evidence="8 9" key="1">
    <citation type="journal article" date="2020" name="Nat. Food">
        <title>A phased Vanilla planifolia genome enables genetic improvement of flavour and production.</title>
        <authorList>
            <person name="Hasing T."/>
            <person name="Tang H."/>
            <person name="Brym M."/>
            <person name="Khazi F."/>
            <person name="Huang T."/>
            <person name="Chambers A.H."/>
        </authorList>
    </citation>
    <scope>NUCLEOTIDE SEQUENCE [LARGE SCALE GENOMIC DNA]</scope>
    <source>
        <tissue evidence="8">Leaf</tissue>
    </source>
</reference>
<evidence type="ECO:0000256" key="7">
    <source>
        <dbReference type="ARBA" id="ARBA00032129"/>
    </source>
</evidence>